<reference evidence="1 2" key="4">
    <citation type="journal article" date="2011" name="BMC Genomics">
        <title>RNA-Seq improves annotation of protein-coding genes in the cucumber genome.</title>
        <authorList>
            <person name="Li Z."/>
            <person name="Zhang Z."/>
            <person name="Yan P."/>
            <person name="Huang S."/>
            <person name="Fei Z."/>
            <person name="Lin K."/>
        </authorList>
    </citation>
    <scope>NUCLEOTIDE SEQUENCE [LARGE SCALE GENOMIC DNA]</scope>
    <source>
        <strain evidence="2">cv. 9930</strain>
    </source>
</reference>
<dbReference type="AlphaFoldDB" id="A0A0A0K3F6"/>
<reference evidence="1 2" key="2">
    <citation type="journal article" date="2009" name="PLoS ONE">
        <title>An integrated genetic and cytogenetic map of the cucumber genome.</title>
        <authorList>
            <person name="Ren Y."/>
            <person name="Zhang Z."/>
            <person name="Liu J."/>
            <person name="Staub J.E."/>
            <person name="Han Y."/>
            <person name="Cheng Z."/>
            <person name="Li X."/>
            <person name="Lu J."/>
            <person name="Miao H."/>
            <person name="Kang H."/>
            <person name="Xie B."/>
            <person name="Gu X."/>
            <person name="Wang X."/>
            <person name="Du Y."/>
            <person name="Jin W."/>
            <person name="Huang S."/>
        </authorList>
    </citation>
    <scope>NUCLEOTIDE SEQUENCE [LARGE SCALE GENOMIC DNA]</scope>
    <source>
        <strain evidence="2">cv. 9930</strain>
    </source>
</reference>
<name>A0A0A0K3F6_CUCSA</name>
<dbReference type="Gramene" id="KGN43998">
    <property type="protein sequence ID" value="KGN43998"/>
    <property type="gene ID" value="Csa_7G087710"/>
</dbReference>
<keyword evidence="2" id="KW-1185">Reference proteome</keyword>
<reference evidence="1 2" key="1">
    <citation type="journal article" date="2009" name="Nat. Genet.">
        <title>The genome of the cucumber, Cucumis sativus L.</title>
        <authorList>
            <person name="Huang S."/>
            <person name="Li R."/>
            <person name="Zhang Z."/>
            <person name="Li L."/>
            <person name="Gu X."/>
            <person name="Fan W."/>
            <person name="Lucas W.J."/>
            <person name="Wang X."/>
            <person name="Xie B."/>
            <person name="Ni P."/>
            <person name="Ren Y."/>
            <person name="Zhu H."/>
            <person name="Li J."/>
            <person name="Lin K."/>
            <person name="Jin W."/>
            <person name="Fei Z."/>
            <person name="Li G."/>
            <person name="Staub J."/>
            <person name="Kilian A."/>
            <person name="van der Vossen E.A."/>
            <person name="Wu Y."/>
            <person name="Guo J."/>
            <person name="He J."/>
            <person name="Jia Z."/>
            <person name="Ren Y."/>
            <person name="Tian G."/>
            <person name="Lu Y."/>
            <person name="Ruan J."/>
            <person name="Qian W."/>
            <person name="Wang M."/>
            <person name="Huang Q."/>
            <person name="Li B."/>
            <person name="Xuan Z."/>
            <person name="Cao J."/>
            <person name="Asan"/>
            <person name="Wu Z."/>
            <person name="Zhang J."/>
            <person name="Cai Q."/>
            <person name="Bai Y."/>
            <person name="Zhao B."/>
            <person name="Han Y."/>
            <person name="Li Y."/>
            <person name="Li X."/>
            <person name="Wang S."/>
            <person name="Shi Q."/>
            <person name="Liu S."/>
            <person name="Cho W.K."/>
            <person name="Kim J.Y."/>
            <person name="Xu Y."/>
            <person name="Heller-Uszynska K."/>
            <person name="Miao H."/>
            <person name="Cheng Z."/>
            <person name="Zhang S."/>
            <person name="Wu J."/>
            <person name="Yang Y."/>
            <person name="Kang H."/>
            <person name="Li M."/>
            <person name="Liang H."/>
            <person name="Ren X."/>
            <person name="Shi Z."/>
            <person name="Wen M."/>
            <person name="Jian M."/>
            <person name="Yang H."/>
            <person name="Zhang G."/>
            <person name="Yang Z."/>
            <person name="Chen R."/>
            <person name="Liu S."/>
            <person name="Li J."/>
            <person name="Ma L."/>
            <person name="Liu H."/>
            <person name="Zhou Y."/>
            <person name="Zhao J."/>
            <person name="Fang X."/>
            <person name="Li G."/>
            <person name="Fang L."/>
            <person name="Li Y."/>
            <person name="Liu D."/>
            <person name="Zheng H."/>
            <person name="Zhang Y."/>
            <person name="Qin N."/>
            <person name="Li Z."/>
            <person name="Yang G."/>
            <person name="Yang S."/>
            <person name="Bolund L."/>
            <person name="Kristiansen K."/>
            <person name="Zheng H."/>
            <person name="Li S."/>
            <person name="Zhang X."/>
            <person name="Yang H."/>
            <person name="Wang J."/>
            <person name="Sun R."/>
            <person name="Zhang B."/>
            <person name="Jiang S."/>
            <person name="Wang J."/>
            <person name="Du Y."/>
            <person name="Li S."/>
        </authorList>
    </citation>
    <scope>NUCLEOTIDE SEQUENCE [LARGE SCALE GENOMIC DNA]</scope>
    <source>
        <strain evidence="2">cv. 9930</strain>
    </source>
</reference>
<dbReference type="Proteomes" id="UP000029981">
    <property type="component" value="Chromosome 7"/>
</dbReference>
<sequence>MGSIIHLNAEELRCSEAPLAVWKPFVGWKSFVVPALCCVELECGDESRVSTNVET</sequence>
<proteinExistence type="predicted"/>
<gene>
    <name evidence="1" type="ORF">Csa_7G087710</name>
</gene>
<evidence type="ECO:0000313" key="2">
    <source>
        <dbReference type="Proteomes" id="UP000029981"/>
    </source>
</evidence>
<organism evidence="1 2">
    <name type="scientific">Cucumis sativus</name>
    <name type="common">Cucumber</name>
    <dbReference type="NCBI Taxonomy" id="3659"/>
    <lineage>
        <taxon>Eukaryota</taxon>
        <taxon>Viridiplantae</taxon>
        <taxon>Streptophyta</taxon>
        <taxon>Embryophyta</taxon>
        <taxon>Tracheophyta</taxon>
        <taxon>Spermatophyta</taxon>
        <taxon>Magnoliopsida</taxon>
        <taxon>eudicotyledons</taxon>
        <taxon>Gunneridae</taxon>
        <taxon>Pentapetalae</taxon>
        <taxon>rosids</taxon>
        <taxon>fabids</taxon>
        <taxon>Cucurbitales</taxon>
        <taxon>Cucurbitaceae</taxon>
        <taxon>Benincaseae</taxon>
        <taxon>Cucumis</taxon>
    </lineage>
</organism>
<accession>A0A0A0K3F6</accession>
<protein>
    <submittedName>
        <fullName evidence="1">Uncharacterized protein</fullName>
    </submittedName>
</protein>
<reference evidence="1 2" key="3">
    <citation type="journal article" date="2010" name="BMC Genomics">
        <title>Transcriptome sequencing and comparative analysis of cucumber flowers with different sex types.</title>
        <authorList>
            <person name="Guo S."/>
            <person name="Zheng Y."/>
            <person name="Joung J.G."/>
            <person name="Liu S."/>
            <person name="Zhang Z."/>
            <person name="Crasta O.R."/>
            <person name="Sobral B.W."/>
            <person name="Xu Y."/>
            <person name="Huang S."/>
            <person name="Fei Z."/>
        </authorList>
    </citation>
    <scope>NUCLEOTIDE SEQUENCE [LARGE SCALE GENOMIC DNA]</scope>
    <source>
        <strain evidence="2">cv. 9930</strain>
    </source>
</reference>
<evidence type="ECO:0000313" key="1">
    <source>
        <dbReference type="EMBL" id="KGN43998.1"/>
    </source>
</evidence>
<dbReference type="EMBL" id="CM002928">
    <property type="protein sequence ID" value="KGN43998.1"/>
    <property type="molecule type" value="Genomic_DNA"/>
</dbReference>